<dbReference type="PANTHER" id="PTHR35317">
    <property type="entry name" value="OS04G0629600 PROTEIN"/>
    <property type="match status" value="1"/>
</dbReference>
<gene>
    <name evidence="1" type="ORF">HRI_003844300</name>
</gene>
<evidence type="ECO:0000313" key="2">
    <source>
        <dbReference type="Proteomes" id="UP001165190"/>
    </source>
</evidence>
<sequence>MTIVNSIRLLGDEISDKRIVEKVITTLLEKYESKISSLEDSRYLSSISLSEFINALYAQEQRRTNREEEHAEDQTYNAGLASSLVTWRGFAKTNSNSSKMHKFRSFILNWESFGAYTSVVDKKSSCHKTLGHLENFENFCAIVGVEHQHDIIYGPQQIEICDLVVLEPSSFREAASIEGWKIVIQKEMKPDFVKEMQQKNEVTLVHCNSENHLTDFVTEFLGKIRFEEDIGVDSKTAKEEC</sequence>
<dbReference type="PANTHER" id="PTHR35317:SF31">
    <property type="entry name" value="DUF4219 DOMAIN-CONTAINING PROTEIN"/>
    <property type="match status" value="1"/>
</dbReference>
<dbReference type="Proteomes" id="UP001165190">
    <property type="component" value="Unassembled WGS sequence"/>
</dbReference>
<reference evidence="1" key="1">
    <citation type="submission" date="2023-05" db="EMBL/GenBank/DDBJ databases">
        <title>Genome and transcriptome analyses reveal genes involved in the formation of fine ridges on petal epidermal cells in Hibiscus trionum.</title>
        <authorList>
            <person name="Koshimizu S."/>
            <person name="Masuda S."/>
            <person name="Ishii T."/>
            <person name="Shirasu K."/>
            <person name="Hoshino A."/>
            <person name="Arita M."/>
        </authorList>
    </citation>
    <scope>NUCLEOTIDE SEQUENCE</scope>
    <source>
        <strain evidence="1">Hamamatsu line</strain>
    </source>
</reference>
<proteinExistence type="predicted"/>
<keyword evidence="2" id="KW-1185">Reference proteome</keyword>
<comment type="caution">
    <text evidence="1">The sequence shown here is derived from an EMBL/GenBank/DDBJ whole genome shotgun (WGS) entry which is preliminary data.</text>
</comment>
<evidence type="ECO:0000313" key="1">
    <source>
        <dbReference type="EMBL" id="GMJ01750.1"/>
    </source>
</evidence>
<organism evidence="1 2">
    <name type="scientific">Hibiscus trionum</name>
    <name type="common">Flower of an hour</name>
    <dbReference type="NCBI Taxonomy" id="183268"/>
    <lineage>
        <taxon>Eukaryota</taxon>
        <taxon>Viridiplantae</taxon>
        <taxon>Streptophyta</taxon>
        <taxon>Embryophyta</taxon>
        <taxon>Tracheophyta</taxon>
        <taxon>Spermatophyta</taxon>
        <taxon>Magnoliopsida</taxon>
        <taxon>eudicotyledons</taxon>
        <taxon>Gunneridae</taxon>
        <taxon>Pentapetalae</taxon>
        <taxon>rosids</taxon>
        <taxon>malvids</taxon>
        <taxon>Malvales</taxon>
        <taxon>Malvaceae</taxon>
        <taxon>Malvoideae</taxon>
        <taxon>Hibiscus</taxon>
    </lineage>
</organism>
<dbReference type="EMBL" id="BSYR01000035">
    <property type="protein sequence ID" value="GMJ01750.1"/>
    <property type="molecule type" value="Genomic_DNA"/>
</dbReference>
<protein>
    <submittedName>
        <fullName evidence="1">Uncharacterized protein</fullName>
    </submittedName>
</protein>
<accession>A0A9W7MJ78</accession>
<dbReference type="AlphaFoldDB" id="A0A9W7MJ78"/>
<name>A0A9W7MJ78_HIBTR</name>